<comment type="caution">
    <text evidence="1">The sequence shown here is derived from an EMBL/GenBank/DDBJ whole genome shotgun (WGS) entry which is preliminary data.</text>
</comment>
<evidence type="ECO:0000313" key="1">
    <source>
        <dbReference type="EMBL" id="KAH7970220.1"/>
    </source>
</evidence>
<gene>
    <name evidence="1" type="ORF">HPB49_001190</name>
</gene>
<dbReference type="Proteomes" id="UP000821865">
    <property type="component" value="Chromosome 11"/>
</dbReference>
<accession>A0ACB8DHL9</accession>
<keyword evidence="2" id="KW-1185">Reference proteome</keyword>
<name>A0ACB8DHL9_DERSI</name>
<proteinExistence type="predicted"/>
<protein>
    <submittedName>
        <fullName evidence="1">Uncharacterized protein</fullName>
    </submittedName>
</protein>
<dbReference type="EMBL" id="CM023480">
    <property type="protein sequence ID" value="KAH7970220.1"/>
    <property type="molecule type" value="Genomic_DNA"/>
</dbReference>
<organism evidence="1 2">
    <name type="scientific">Dermacentor silvarum</name>
    <name type="common">Tick</name>
    <dbReference type="NCBI Taxonomy" id="543639"/>
    <lineage>
        <taxon>Eukaryota</taxon>
        <taxon>Metazoa</taxon>
        <taxon>Ecdysozoa</taxon>
        <taxon>Arthropoda</taxon>
        <taxon>Chelicerata</taxon>
        <taxon>Arachnida</taxon>
        <taxon>Acari</taxon>
        <taxon>Parasitiformes</taxon>
        <taxon>Ixodida</taxon>
        <taxon>Ixodoidea</taxon>
        <taxon>Ixodidae</taxon>
        <taxon>Rhipicephalinae</taxon>
        <taxon>Dermacentor</taxon>
    </lineage>
</organism>
<evidence type="ECO:0000313" key="2">
    <source>
        <dbReference type="Proteomes" id="UP000821865"/>
    </source>
</evidence>
<sequence>MTPFFLSSSANKEYPPLLCSVNGKVELQYLKLLCTHFIFLSATVDTIKLVAQPIAGSEEAFAEFKKMKREFGNITKLVSFPVHEIGAIDMADIDKAFASIRGGLLDGIDIRYIQGTERSIHKLKELRSLADQKKYLIHGVFEKVNINVMRHFHLASLRAYAALSQGPYKAAPVQPSMNVQTTVTAYAAAVIDAKLESYGNHCIAFTLAPVGFLGARQLDDHAYGVKKYEYCTDYNQADAKRDAVDLSYHVRTNTALVVFDKAEDFANKVEKIGALPNACVLLDDVNYDNHNCSCDNKNFKLLRAARRVLWQTLRDKPAALESASLYRREPSFGTTSMIPTMPPNLD</sequence>
<reference evidence="1" key="1">
    <citation type="submission" date="2020-05" db="EMBL/GenBank/DDBJ databases">
        <title>Large-scale comparative analyses of tick genomes elucidate their genetic diversity and vector capacities.</title>
        <authorList>
            <person name="Jia N."/>
            <person name="Wang J."/>
            <person name="Shi W."/>
            <person name="Du L."/>
            <person name="Sun Y."/>
            <person name="Zhan W."/>
            <person name="Jiang J."/>
            <person name="Wang Q."/>
            <person name="Zhang B."/>
            <person name="Ji P."/>
            <person name="Sakyi L.B."/>
            <person name="Cui X."/>
            <person name="Yuan T."/>
            <person name="Jiang B."/>
            <person name="Yang W."/>
            <person name="Lam T.T.-Y."/>
            <person name="Chang Q."/>
            <person name="Ding S."/>
            <person name="Wang X."/>
            <person name="Zhu J."/>
            <person name="Ruan X."/>
            <person name="Zhao L."/>
            <person name="Wei J."/>
            <person name="Que T."/>
            <person name="Du C."/>
            <person name="Cheng J."/>
            <person name="Dai P."/>
            <person name="Han X."/>
            <person name="Huang E."/>
            <person name="Gao Y."/>
            <person name="Liu J."/>
            <person name="Shao H."/>
            <person name="Ye R."/>
            <person name="Li L."/>
            <person name="Wei W."/>
            <person name="Wang X."/>
            <person name="Wang C."/>
            <person name="Yang T."/>
            <person name="Huo Q."/>
            <person name="Li W."/>
            <person name="Guo W."/>
            <person name="Chen H."/>
            <person name="Zhou L."/>
            <person name="Ni X."/>
            <person name="Tian J."/>
            <person name="Zhou Y."/>
            <person name="Sheng Y."/>
            <person name="Liu T."/>
            <person name="Pan Y."/>
            <person name="Xia L."/>
            <person name="Li J."/>
            <person name="Zhao F."/>
            <person name="Cao W."/>
        </authorList>
    </citation>
    <scope>NUCLEOTIDE SEQUENCE</scope>
    <source>
        <strain evidence="1">Dsil-2018</strain>
    </source>
</reference>